<evidence type="ECO:0000259" key="3">
    <source>
        <dbReference type="Pfam" id="PF16344"/>
    </source>
</evidence>
<accession>A0A9E8SJ42</accession>
<gene>
    <name evidence="4" type="ORF">ON006_16385</name>
</gene>
<reference evidence="4" key="1">
    <citation type="submission" date="2022-11" db="EMBL/GenBank/DDBJ databases">
        <title>Dyadobacter pollutisoli sp. nov., isolated from plastic dumped soil.</title>
        <authorList>
            <person name="Kim J.M."/>
            <person name="Kim K.R."/>
            <person name="Lee J.K."/>
            <person name="Hao L."/>
            <person name="Jeon C.O."/>
        </authorList>
    </citation>
    <scope>NUCLEOTIDE SEQUENCE</scope>
    <source>
        <strain evidence="4">U1</strain>
    </source>
</reference>
<organism evidence="4 5">
    <name type="scientific">Dyadobacter pollutisoli</name>
    <dbReference type="NCBI Taxonomy" id="2910158"/>
    <lineage>
        <taxon>Bacteria</taxon>
        <taxon>Pseudomonadati</taxon>
        <taxon>Bacteroidota</taxon>
        <taxon>Cytophagia</taxon>
        <taxon>Cytophagales</taxon>
        <taxon>Spirosomataceae</taxon>
        <taxon>Dyadobacter</taxon>
    </lineage>
</organism>
<dbReference type="Pfam" id="PF16344">
    <property type="entry name" value="FecR_C"/>
    <property type="match status" value="1"/>
</dbReference>
<dbReference type="Gene3D" id="3.55.50.30">
    <property type="match status" value="1"/>
</dbReference>
<dbReference type="EMBL" id="CP112998">
    <property type="protein sequence ID" value="WAC09331.1"/>
    <property type="molecule type" value="Genomic_DNA"/>
</dbReference>
<dbReference type="InterPro" id="IPR032508">
    <property type="entry name" value="FecR_C"/>
</dbReference>
<keyword evidence="5" id="KW-1185">Reference proteome</keyword>
<dbReference type="KEGG" id="dpf:ON006_16385"/>
<sequence length="345" mass="38908">MSDHTPWPLIAKYLAGECSPEEKLAMEWWLENYDNHQLFKQIQSAWQNEQEPAPEPEFNAESGLARLNSLISEADSSADEPVEKRFNYFKISSWMAAASVAVLIGLGYFFVNKNNEKKTLTRLDYSEKVSGKDEIVKLVLPDGSEVWLNKNSKIAYPKAFEADQREVYLEGEAFFEVVPNPSKPFIVHSDKVSTRVLGTSFNVKAYKGDELASVSVATGKVEVSKEIERGTSIRITQLTPQQELVINTEKDETYIDIVSTFDIGGWRRDPLVFRNNTYTEVIASLEKQYNVTIDLKNKNLSQCRVMASFNEGANLKSVLELLSISNSFRYTIDGSQVTILGGVCR</sequence>
<name>A0A9E8SJ42_9BACT</name>
<evidence type="ECO:0000256" key="1">
    <source>
        <dbReference type="SAM" id="Phobius"/>
    </source>
</evidence>
<keyword evidence="1" id="KW-1133">Transmembrane helix</keyword>
<keyword evidence="1" id="KW-0812">Transmembrane</keyword>
<feature type="transmembrane region" description="Helical" evidence="1">
    <location>
        <begin position="91"/>
        <end position="111"/>
    </location>
</feature>
<dbReference type="AlphaFoldDB" id="A0A9E8SJ42"/>
<evidence type="ECO:0000313" key="4">
    <source>
        <dbReference type="EMBL" id="WAC09331.1"/>
    </source>
</evidence>
<feature type="domain" description="FecR protein" evidence="2">
    <location>
        <begin position="130"/>
        <end position="222"/>
    </location>
</feature>
<dbReference type="Proteomes" id="UP001164653">
    <property type="component" value="Chromosome"/>
</dbReference>
<dbReference type="RefSeq" id="WP_244822842.1">
    <property type="nucleotide sequence ID" value="NZ_CP112998.1"/>
</dbReference>
<dbReference type="InterPro" id="IPR006860">
    <property type="entry name" value="FecR"/>
</dbReference>
<evidence type="ECO:0000259" key="2">
    <source>
        <dbReference type="Pfam" id="PF04773"/>
    </source>
</evidence>
<proteinExistence type="predicted"/>
<feature type="domain" description="Protein FecR C-terminal" evidence="3">
    <location>
        <begin position="271"/>
        <end position="339"/>
    </location>
</feature>
<dbReference type="GO" id="GO:0016989">
    <property type="term" value="F:sigma factor antagonist activity"/>
    <property type="evidence" value="ECO:0007669"/>
    <property type="project" value="TreeGrafter"/>
</dbReference>
<keyword evidence="1" id="KW-0472">Membrane</keyword>
<dbReference type="PANTHER" id="PTHR30273:SF2">
    <property type="entry name" value="PROTEIN FECR"/>
    <property type="match status" value="1"/>
</dbReference>
<evidence type="ECO:0000313" key="5">
    <source>
        <dbReference type="Proteomes" id="UP001164653"/>
    </source>
</evidence>
<dbReference type="PANTHER" id="PTHR30273">
    <property type="entry name" value="PERIPLASMIC SIGNAL SENSOR AND SIGMA FACTOR ACTIVATOR FECR-RELATED"/>
    <property type="match status" value="1"/>
</dbReference>
<dbReference type="PIRSF" id="PIRSF018266">
    <property type="entry name" value="FecR"/>
    <property type="match status" value="1"/>
</dbReference>
<dbReference type="InterPro" id="IPR012373">
    <property type="entry name" value="Ferrdict_sens_TM"/>
</dbReference>
<protein>
    <submittedName>
        <fullName evidence="4">FecR domain-containing protein</fullName>
    </submittedName>
</protein>
<dbReference type="Gene3D" id="2.60.120.1440">
    <property type="match status" value="1"/>
</dbReference>
<dbReference type="Pfam" id="PF04773">
    <property type="entry name" value="FecR"/>
    <property type="match status" value="1"/>
</dbReference>